<keyword evidence="2" id="KW-1185">Reference proteome</keyword>
<proteinExistence type="predicted"/>
<evidence type="ECO:0000313" key="1">
    <source>
        <dbReference type="EMBL" id="KAK9993763.1"/>
    </source>
</evidence>
<evidence type="ECO:0000313" key="2">
    <source>
        <dbReference type="Proteomes" id="UP001459277"/>
    </source>
</evidence>
<sequence>MATNKTEKAKMVRNLDSDVEEGCCGCTKIEPNKVVYSGPGEEQLSSTKQGNGSVFPAKKKSVLVQILKSLVPKSAPTPQSNNKVDCCRIN</sequence>
<organism evidence="1 2">
    <name type="scientific">Lithocarpus litseifolius</name>
    <dbReference type="NCBI Taxonomy" id="425828"/>
    <lineage>
        <taxon>Eukaryota</taxon>
        <taxon>Viridiplantae</taxon>
        <taxon>Streptophyta</taxon>
        <taxon>Embryophyta</taxon>
        <taxon>Tracheophyta</taxon>
        <taxon>Spermatophyta</taxon>
        <taxon>Magnoliopsida</taxon>
        <taxon>eudicotyledons</taxon>
        <taxon>Gunneridae</taxon>
        <taxon>Pentapetalae</taxon>
        <taxon>rosids</taxon>
        <taxon>fabids</taxon>
        <taxon>Fagales</taxon>
        <taxon>Fagaceae</taxon>
        <taxon>Lithocarpus</taxon>
    </lineage>
</organism>
<accession>A0AAW2C7T4</accession>
<comment type="caution">
    <text evidence="1">The sequence shown here is derived from an EMBL/GenBank/DDBJ whole genome shotgun (WGS) entry which is preliminary data.</text>
</comment>
<reference evidence="1 2" key="1">
    <citation type="submission" date="2024-01" db="EMBL/GenBank/DDBJ databases">
        <title>A telomere-to-telomere, gap-free genome of sweet tea (Lithocarpus litseifolius).</title>
        <authorList>
            <person name="Zhou J."/>
        </authorList>
    </citation>
    <scope>NUCLEOTIDE SEQUENCE [LARGE SCALE GENOMIC DNA]</scope>
    <source>
        <strain evidence="1">Zhou-2022a</strain>
        <tissue evidence="1">Leaf</tissue>
    </source>
</reference>
<name>A0AAW2C7T4_9ROSI</name>
<dbReference type="Proteomes" id="UP001459277">
    <property type="component" value="Unassembled WGS sequence"/>
</dbReference>
<dbReference type="EMBL" id="JAZDWU010000008">
    <property type="protein sequence ID" value="KAK9993763.1"/>
    <property type="molecule type" value="Genomic_DNA"/>
</dbReference>
<protein>
    <submittedName>
        <fullName evidence="1">Uncharacterized protein</fullName>
    </submittedName>
</protein>
<dbReference type="AlphaFoldDB" id="A0AAW2C7T4"/>
<gene>
    <name evidence="1" type="ORF">SO802_023466</name>
</gene>